<organism evidence="2">
    <name type="scientific">Arthroderma gypseum (strain ATCC MYA-4604 / CBS 118893)</name>
    <name type="common">Microsporum gypseum</name>
    <dbReference type="NCBI Taxonomy" id="535722"/>
    <lineage>
        <taxon>Eukaryota</taxon>
        <taxon>Fungi</taxon>
        <taxon>Dikarya</taxon>
        <taxon>Ascomycota</taxon>
        <taxon>Pezizomycotina</taxon>
        <taxon>Eurotiomycetes</taxon>
        <taxon>Eurotiomycetidae</taxon>
        <taxon>Onygenales</taxon>
        <taxon>Arthrodermataceae</taxon>
        <taxon>Nannizzia</taxon>
    </lineage>
</organism>
<gene>
    <name evidence="1" type="ORF">MGYG_02635</name>
</gene>
<dbReference type="AlphaFoldDB" id="E4UNL4"/>
<dbReference type="HOGENOM" id="CLU_099931_1_1_1"/>
<dbReference type="EMBL" id="DS989823">
    <property type="protein sequence ID" value="EFQ99622.1"/>
    <property type="molecule type" value="Genomic_DNA"/>
</dbReference>
<accession>E4UNL4</accession>
<dbReference type="Proteomes" id="UP000002669">
    <property type="component" value="Unassembled WGS sequence"/>
</dbReference>
<dbReference type="InterPro" id="IPR046670">
    <property type="entry name" value="DUF6540"/>
</dbReference>
<protein>
    <submittedName>
        <fullName evidence="1">Uncharacterized protein</fullName>
    </submittedName>
</protein>
<dbReference type="STRING" id="535722.E4UNL4"/>
<name>E4UNL4_ARTGP</name>
<dbReference type="InParanoid" id="E4UNL4"/>
<dbReference type="OMA" id="CQSWVVD"/>
<evidence type="ECO:0000313" key="2">
    <source>
        <dbReference type="Proteomes" id="UP000002669"/>
    </source>
</evidence>
<dbReference type="VEuPathDB" id="FungiDB:MGYG_02635"/>
<dbReference type="Pfam" id="PF20174">
    <property type="entry name" value="DUF6540"/>
    <property type="match status" value="1"/>
</dbReference>
<dbReference type="RefSeq" id="XP_003175105.1">
    <property type="nucleotide sequence ID" value="XM_003175057.1"/>
</dbReference>
<proteinExistence type="predicted"/>
<dbReference type="eggNOG" id="ENOG502SEUF">
    <property type="taxonomic scope" value="Eukaryota"/>
</dbReference>
<keyword evidence="2" id="KW-1185">Reference proteome</keyword>
<sequence length="157" mass="17129">MARDILLIIYNRSLFKAHWAIYVPSLAEPGVGKKIHVYGDVLNGFTLQFLRNYALKSETLAHQEVLIQQVKDEFVLDGPGGEECSDILASDRIEEVALSVAAPWPSLNSASANSGPPTSKAQLKDCQSWVVDVVAALVDQGIMSEEANDVVRDAPKH</sequence>
<evidence type="ECO:0000313" key="1">
    <source>
        <dbReference type="EMBL" id="EFQ99622.1"/>
    </source>
</evidence>
<dbReference type="GeneID" id="10030411"/>
<dbReference type="OrthoDB" id="2999773at2759"/>
<reference evidence="2" key="1">
    <citation type="journal article" date="2012" name="MBio">
        <title>Comparative genome analysis of Trichophyton rubrum and related dermatophytes reveals candidate genes involved in infection.</title>
        <authorList>
            <person name="Martinez D.A."/>
            <person name="Oliver B.G."/>
            <person name="Graeser Y."/>
            <person name="Goldberg J.M."/>
            <person name="Li W."/>
            <person name="Martinez-Rossi N.M."/>
            <person name="Monod M."/>
            <person name="Shelest E."/>
            <person name="Barton R.C."/>
            <person name="Birch E."/>
            <person name="Brakhage A.A."/>
            <person name="Chen Z."/>
            <person name="Gurr S.J."/>
            <person name="Heiman D."/>
            <person name="Heitman J."/>
            <person name="Kosti I."/>
            <person name="Rossi A."/>
            <person name="Saif S."/>
            <person name="Samalova M."/>
            <person name="Saunders C.W."/>
            <person name="Shea T."/>
            <person name="Summerbell R.C."/>
            <person name="Xu J."/>
            <person name="Young S."/>
            <person name="Zeng Q."/>
            <person name="Birren B.W."/>
            <person name="Cuomo C.A."/>
            <person name="White T.C."/>
        </authorList>
    </citation>
    <scope>NUCLEOTIDE SEQUENCE [LARGE SCALE GENOMIC DNA]</scope>
    <source>
        <strain evidence="2">ATCC MYA-4604 / CBS 118893</strain>
    </source>
</reference>